<gene>
    <name evidence="1" type="ORF">SAMN05444396_105100</name>
</gene>
<name>A0A1M5HHE1_9FLAO</name>
<evidence type="ECO:0000313" key="1">
    <source>
        <dbReference type="EMBL" id="SHG15353.1"/>
    </source>
</evidence>
<dbReference type="Proteomes" id="UP000184036">
    <property type="component" value="Unassembled WGS sequence"/>
</dbReference>
<evidence type="ECO:0000313" key="2">
    <source>
        <dbReference type="Proteomes" id="UP000184036"/>
    </source>
</evidence>
<keyword evidence="2" id="KW-1185">Reference proteome</keyword>
<accession>A0A1M5HHE1</accession>
<dbReference type="AlphaFoldDB" id="A0A1M5HHE1"/>
<dbReference type="EMBL" id="FQWE01000005">
    <property type="protein sequence ID" value="SHG15353.1"/>
    <property type="molecule type" value="Genomic_DNA"/>
</dbReference>
<reference evidence="2" key="1">
    <citation type="submission" date="2016-11" db="EMBL/GenBank/DDBJ databases">
        <authorList>
            <person name="Varghese N."/>
            <person name="Submissions S."/>
        </authorList>
    </citation>
    <scope>NUCLEOTIDE SEQUENCE [LARGE SCALE GENOMIC DNA]</scope>
    <source>
        <strain evidence="2">DSM 19741</strain>
    </source>
</reference>
<proteinExistence type="predicted"/>
<organism evidence="1 2">
    <name type="scientific">Flavobacterium segetis</name>
    <dbReference type="NCBI Taxonomy" id="271157"/>
    <lineage>
        <taxon>Bacteria</taxon>
        <taxon>Pseudomonadati</taxon>
        <taxon>Bacteroidota</taxon>
        <taxon>Flavobacteriia</taxon>
        <taxon>Flavobacteriales</taxon>
        <taxon>Flavobacteriaceae</taxon>
        <taxon>Flavobacterium</taxon>
    </lineage>
</organism>
<protein>
    <submittedName>
        <fullName evidence="1">Uncharacterized protein</fullName>
    </submittedName>
</protein>
<sequence>MRLIALNELWAGKNKVLIYFILKNEILIFAP</sequence>
<dbReference type="STRING" id="271157.SAMN05444396_105100"/>